<dbReference type="PANTHER" id="PTHR43792:SF1">
    <property type="entry name" value="N-ACETYLTRANSFERASE DOMAIN-CONTAINING PROTEIN"/>
    <property type="match status" value="1"/>
</dbReference>
<dbReference type="OrthoDB" id="4072826at2759"/>
<dbReference type="InterPro" id="IPR051531">
    <property type="entry name" value="N-acetyltransferase"/>
</dbReference>
<dbReference type="Gene3D" id="3.40.630.30">
    <property type="match status" value="1"/>
</dbReference>
<reference evidence="2 3" key="1">
    <citation type="submission" date="2019-04" db="EMBL/GenBank/DDBJ databases">
        <title>Friends and foes A comparative genomics studyof 23 Aspergillus species from section Flavi.</title>
        <authorList>
            <consortium name="DOE Joint Genome Institute"/>
            <person name="Kjaerbolling I."/>
            <person name="Vesth T."/>
            <person name="Frisvad J.C."/>
            <person name="Nybo J.L."/>
            <person name="Theobald S."/>
            <person name="Kildgaard S."/>
            <person name="Isbrandt T."/>
            <person name="Kuo A."/>
            <person name="Sato A."/>
            <person name="Lyhne E.K."/>
            <person name="Kogle M.E."/>
            <person name="Wiebenga A."/>
            <person name="Kun R.S."/>
            <person name="Lubbers R.J."/>
            <person name="Makela M.R."/>
            <person name="Barry K."/>
            <person name="Chovatia M."/>
            <person name="Clum A."/>
            <person name="Daum C."/>
            <person name="Haridas S."/>
            <person name="He G."/>
            <person name="LaButti K."/>
            <person name="Lipzen A."/>
            <person name="Mondo S."/>
            <person name="Riley R."/>
            <person name="Salamov A."/>
            <person name="Simmons B.A."/>
            <person name="Magnuson J.K."/>
            <person name="Henrissat B."/>
            <person name="Mortensen U.H."/>
            <person name="Larsen T.O."/>
            <person name="Devries R.P."/>
            <person name="Grigoriev I.V."/>
            <person name="Machida M."/>
            <person name="Baker S.E."/>
            <person name="Andersen M.R."/>
        </authorList>
    </citation>
    <scope>NUCLEOTIDE SEQUENCE [LARGE SCALE GENOMIC DNA]</scope>
    <source>
        <strain evidence="2 3">IBT 29228</strain>
    </source>
</reference>
<dbReference type="Pfam" id="PF13302">
    <property type="entry name" value="Acetyltransf_3"/>
    <property type="match status" value="1"/>
</dbReference>
<proteinExistence type="predicted"/>
<dbReference type="InterPro" id="IPR000182">
    <property type="entry name" value="GNAT_dom"/>
</dbReference>
<evidence type="ECO:0000313" key="3">
    <source>
        <dbReference type="Proteomes" id="UP000326198"/>
    </source>
</evidence>
<dbReference type="Proteomes" id="UP000326198">
    <property type="component" value="Unassembled WGS sequence"/>
</dbReference>
<organism evidence="2 3">
    <name type="scientific">Aspergillus bertholletiae</name>
    <dbReference type="NCBI Taxonomy" id="1226010"/>
    <lineage>
        <taxon>Eukaryota</taxon>
        <taxon>Fungi</taxon>
        <taxon>Dikarya</taxon>
        <taxon>Ascomycota</taxon>
        <taxon>Pezizomycotina</taxon>
        <taxon>Eurotiomycetes</taxon>
        <taxon>Eurotiomycetidae</taxon>
        <taxon>Eurotiales</taxon>
        <taxon>Aspergillaceae</taxon>
        <taxon>Aspergillus</taxon>
        <taxon>Aspergillus subgen. Circumdati</taxon>
    </lineage>
</organism>
<evidence type="ECO:0000313" key="2">
    <source>
        <dbReference type="EMBL" id="KAE8380395.1"/>
    </source>
</evidence>
<dbReference type="GO" id="GO:0016747">
    <property type="term" value="F:acyltransferase activity, transferring groups other than amino-acyl groups"/>
    <property type="evidence" value="ECO:0007669"/>
    <property type="project" value="InterPro"/>
</dbReference>
<name>A0A5N7BF37_9EURO</name>
<evidence type="ECO:0000259" key="1">
    <source>
        <dbReference type="Pfam" id="PF13302"/>
    </source>
</evidence>
<dbReference type="PANTHER" id="PTHR43792">
    <property type="entry name" value="GNAT FAMILY, PUTATIVE (AFU_ORTHOLOGUE AFUA_3G00765)-RELATED-RELATED"/>
    <property type="match status" value="1"/>
</dbReference>
<dbReference type="EMBL" id="ML736182">
    <property type="protein sequence ID" value="KAE8380395.1"/>
    <property type="molecule type" value="Genomic_DNA"/>
</dbReference>
<protein>
    <submittedName>
        <fullName evidence="2">GNAT domain-containing protein</fullName>
    </submittedName>
</protein>
<feature type="domain" description="N-acetyltransferase" evidence="1">
    <location>
        <begin position="20"/>
        <end position="186"/>
    </location>
</feature>
<sequence length="213" mass="23475">MPILPLLPRHSETLPIHTARLVLRPFRAADLPAVHVLRSVPDVMRWTRQGRIDATTDETSKWLERFTHETESQERPNYNFAVLRKASPGGAPATDSGDGDLIGVMGIVSLSSENGPEVGYMFHPKTWGKGYATEALKGFVDAWWRLPLPRDGLSGTVQGAEEARTLCAMTDKTNVGSARVLTKCGWNVVSESVDGEGENKVQFLHWTLRSPAV</sequence>
<gene>
    <name evidence="2" type="ORF">BDV26DRAFT_140979</name>
</gene>
<dbReference type="AlphaFoldDB" id="A0A5N7BF37"/>
<keyword evidence="3" id="KW-1185">Reference proteome</keyword>
<dbReference type="InterPro" id="IPR016181">
    <property type="entry name" value="Acyl_CoA_acyltransferase"/>
</dbReference>
<dbReference type="SUPFAM" id="SSF55729">
    <property type="entry name" value="Acyl-CoA N-acyltransferases (Nat)"/>
    <property type="match status" value="1"/>
</dbReference>
<accession>A0A5N7BF37</accession>